<evidence type="ECO:0008006" key="8">
    <source>
        <dbReference type="Google" id="ProtNLM"/>
    </source>
</evidence>
<dbReference type="EMBL" id="KL367499">
    <property type="protein sequence ID" value="KFD68963.1"/>
    <property type="molecule type" value="Genomic_DNA"/>
</dbReference>
<feature type="region of interest" description="Disordered" evidence="4">
    <location>
        <begin position="247"/>
        <end position="290"/>
    </location>
</feature>
<dbReference type="Gene3D" id="1.20.5.370">
    <property type="match status" value="1"/>
</dbReference>
<dbReference type="Pfam" id="PF00240">
    <property type="entry name" value="ubiquitin"/>
    <property type="match status" value="1"/>
</dbReference>
<evidence type="ECO:0000256" key="4">
    <source>
        <dbReference type="SAM" id="MobiDB-lite"/>
    </source>
</evidence>
<dbReference type="InterPro" id="IPR000626">
    <property type="entry name" value="Ubiquitin-like_dom"/>
</dbReference>
<dbReference type="AlphaFoldDB" id="A0A085NHL7"/>
<proteinExistence type="inferred from homology"/>
<evidence type="ECO:0000259" key="5">
    <source>
        <dbReference type="PROSITE" id="PS50053"/>
    </source>
</evidence>
<dbReference type="InterPro" id="IPR034751">
    <property type="entry name" value="Yippee"/>
</dbReference>
<feature type="region of interest" description="Disordered" evidence="4">
    <location>
        <begin position="683"/>
        <end position="708"/>
    </location>
</feature>
<dbReference type="PANTHER" id="PTHR13848">
    <property type="entry name" value="PROTEIN YIPPEE-LIKE CG15309-RELATED"/>
    <property type="match status" value="1"/>
</dbReference>
<dbReference type="PROSITE" id="PS51792">
    <property type="entry name" value="YIPPEE"/>
    <property type="match status" value="1"/>
</dbReference>
<feature type="domain" description="Ubiquitin-like" evidence="5">
    <location>
        <begin position="293"/>
        <end position="368"/>
    </location>
</feature>
<evidence type="ECO:0000256" key="2">
    <source>
        <dbReference type="ARBA" id="ARBA00022723"/>
    </source>
</evidence>
<keyword evidence="2" id="KW-0479">Metal-binding</keyword>
<keyword evidence="3" id="KW-0862">Zinc</keyword>
<dbReference type="SUPFAM" id="SSF58022">
    <property type="entry name" value="XRCC4, C-terminal oligomerization domain"/>
    <property type="match status" value="1"/>
</dbReference>
<dbReference type="InterPro" id="IPR004910">
    <property type="entry name" value="Yippee/Mis18/Cereblon"/>
</dbReference>
<organism evidence="7">
    <name type="scientific">Trichuris suis</name>
    <name type="common">pig whipworm</name>
    <dbReference type="NCBI Taxonomy" id="68888"/>
    <lineage>
        <taxon>Eukaryota</taxon>
        <taxon>Metazoa</taxon>
        <taxon>Ecdysozoa</taxon>
        <taxon>Nematoda</taxon>
        <taxon>Enoplea</taxon>
        <taxon>Dorylaimia</taxon>
        <taxon>Trichinellida</taxon>
        <taxon>Trichuridae</taxon>
        <taxon>Trichuris</taxon>
    </lineage>
</organism>
<name>A0A085NHL7_9BILA</name>
<feature type="compositionally biased region" description="Polar residues" evidence="4">
    <location>
        <begin position="264"/>
        <end position="285"/>
    </location>
</feature>
<dbReference type="Pfam" id="PF03226">
    <property type="entry name" value="Yippee-Mis18"/>
    <property type="match status" value="1"/>
</dbReference>
<accession>A0A085NHL7</accession>
<reference evidence="7" key="1">
    <citation type="journal article" date="2014" name="Nat. Genet.">
        <title>Genome and transcriptome of the porcine whipworm Trichuris suis.</title>
        <authorList>
            <person name="Jex A.R."/>
            <person name="Nejsum P."/>
            <person name="Schwarz E.M."/>
            <person name="Hu L."/>
            <person name="Young N.D."/>
            <person name="Hall R.S."/>
            <person name="Korhonen P.K."/>
            <person name="Liao S."/>
            <person name="Thamsborg S."/>
            <person name="Xia J."/>
            <person name="Xu P."/>
            <person name="Wang S."/>
            <person name="Scheerlinck J.P."/>
            <person name="Hofmann A."/>
            <person name="Sternberg P.W."/>
            <person name="Wang J."/>
            <person name="Gasser R.B."/>
        </authorList>
    </citation>
    <scope>NUCLEOTIDE SEQUENCE [LARGE SCALE GENOMIC DNA]</scope>
    <source>
        <strain evidence="7">DCEP-RM93F</strain>
    </source>
</reference>
<sequence length="708" mass="79863">MGRLFLEHLGGVRLFSCANCDIFLTNRNELVSTRFTGATGRAFLFNRVVNLDHGEVQDRVMLTGRHMVRDVSCKKCKIKLGWMYEFALDESQRYKEGRVILERALITESEVDQSCIKQMAEQSKLDYRSYCEQLLAAIAGVKSSDVTEYFYHIVCDDLTCSVKIKLLLRLDHIKAATDMLRFCSDEIASLKKKLDSTEQAYKQMVEDRDSAINNYREAVEAKIKSEEQLMDKFANILNEKKKRIEQLEKAGKQSSSSDSEQESPTSAVTDNSASLRMSSEDSNSVSEKDQSPLTLHIINVSGKKATISVDSDAKIMNLKCAIERLWSVPLEEQTLIHNNEVLCDDCTVTDCGLNDGDTVLLVSKFNDSFMAQRAGSPVDVSLLRRLENEIFVAMMAMGKLMSKGEKEDNSLNDGKDTSPCAPIELTPITCYGPTLGRLLNSQLENVATKRRMKSLQDKLRKRKTKNSSSLPSRSSCSSKLTTITNDSLACGRCFGVTGRRLMWTDNIRIGGKLKRKAASERVSRCRCPIALSENFRKAVLATADSNVAATFLKHNRKMLAVPMDTKTLPLTSSLSAETHSKFCNSFECPQRLEKKRRCRAKVPFFVTDISTSVSQSPPILQPTDDASNTNKQKEWESNKAAACYKTTDALIKGLKGRCGRKLRNKKARWRAAQRRKLLFERLRRMDKAEELNKKHRRKKGEKDKERDG</sequence>
<evidence type="ECO:0000259" key="6">
    <source>
        <dbReference type="PROSITE" id="PS51792"/>
    </source>
</evidence>
<dbReference type="PROSITE" id="PS50053">
    <property type="entry name" value="UBIQUITIN_2"/>
    <property type="match status" value="1"/>
</dbReference>
<dbReference type="Proteomes" id="UP000030758">
    <property type="component" value="Unassembled WGS sequence"/>
</dbReference>
<feature type="compositionally biased region" description="Polar residues" evidence="4">
    <location>
        <begin position="616"/>
        <end position="630"/>
    </location>
</feature>
<feature type="compositionally biased region" description="Low complexity" evidence="4">
    <location>
        <begin position="467"/>
        <end position="478"/>
    </location>
</feature>
<dbReference type="CDD" id="cd17039">
    <property type="entry name" value="Ubl_ubiquitin_like"/>
    <property type="match status" value="1"/>
</dbReference>
<feature type="domain" description="Yippee" evidence="6">
    <location>
        <begin position="13"/>
        <end position="110"/>
    </location>
</feature>
<dbReference type="InterPro" id="IPR029071">
    <property type="entry name" value="Ubiquitin-like_domsf"/>
</dbReference>
<feature type="compositionally biased region" description="Basic and acidic residues" evidence="4">
    <location>
        <begin position="683"/>
        <end position="692"/>
    </location>
</feature>
<dbReference type="Gene3D" id="3.10.20.90">
    <property type="entry name" value="Phosphatidylinositol 3-kinase Catalytic Subunit, Chain A, domain 1"/>
    <property type="match status" value="1"/>
</dbReference>
<evidence type="ECO:0000313" key="7">
    <source>
        <dbReference type="EMBL" id="KFD68963.1"/>
    </source>
</evidence>
<dbReference type="InterPro" id="IPR039058">
    <property type="entry name" value="Yippee_fam"/>
</dbReference>
<comment type="similarity">
    <text evidence="1">Belongs to the yippee family.</text>
</comment>
<protein>
    <recommendedName>
        <fullName evidence="8">Yippee domain-containing protein</fullName>
    </recommendedName>
</protein>
<dbReference type="GO" id="GO:0046872">
    <property type="term" value="F:metal ion binding"/>
    <property type="evidence" value="ECO:0007669"/>
    <property type="project" value="UniProtKB-KW"/>
</dbReference>
<feature type="compositionally biased region" description="Basic residues" evidence="4">
    <location>
        <begin position="450"/>
        <end position="465"/>
    </location>
</feature>
<dbReference type="SMART" id="SM00213">
    <property type="entry name" value="UBQ"/>
    <property type="match status" value="1"/>
</dbReference>
<feature type="region of interest" description="Disordered" evidence="4">
    <location>
        <begin position="616"/>
        <end position="635"/>
    </location>
</feature>
<gene>
    <name evidence="7" type="ORF">M514_18766</name>
</gene>
<dbReference type="SUPFAM" id="SSF54236">
    <property type="entry name" value="Ubiquitin-like"/>
    <property type="match status" value="1"/>
</dbReference>
<feature type="region of interest" description="Disordered" evidence="4">
    <location>
        <begin position="450"/>
        <end position="478"/>
    </location>
</feature>
<evidence type="ECO:0000256" key="1">
    <source>
        <dbReference type="ARBA" id="ARBA00005613"/>
    </source>
</evidence>
<evidence type="ECO:0000256" key="3">
    <source>
        <dbReference type="ARBA" id="ARBA00022833"/>
    </source>
</evidence>
<dbReference type="InterPro" id="IPR014751">
    <property type="entry name" value="XRCC4-like_C"/>
</dbReference>